<feature type="compositionally biased region" description="Basic and acidic residues" evidence="1">
    <location>
        <begin position="152"/>
        <end position="177"/>
    </location>
</feature>
<proteinExistence type="predicted"/>
<reference evidence="2" key="1">
    <citation type="submission" date="2019-12" db="EMBL/GenBank/DDBJ databases">
        <title>Genome sequencing and annotation of Brassica cretica.</title>
        <authorList>
            <person name="Studholme D.J."/>
            <person name="Sarris P.F."/>
        </authorList>
    </citation>
    <scope>NUCLEOTIDE SEQUENCE</scope>
    <source>
        <strain evidence="2">PFS-001/15</strain>
        <tissue evidence="2">Leaf</tissue>
    </source>
</reference>
<organism evidence="2 3">
    <name type="scientific">Brassica cretica</name>
    <name type="common">Mustard</name>
    <dbReference type="NCBI Taxonomy" id="69181"/>
    <lineage>
        <taxon>Eukaryota</taxon>
        <taxon>Viridiplantae</taxon>
        <taxon>Streptophyta</taxon>
        <taxon>Embryophyta</taxon>
        <taxon>Tracheophyta</taxon>
        <taxon>Spermatophyta</taxon>
        <taxon>Magnoliopsida</taxon>
        <taxon>eudicotyledons</taxon>
        <taxon>Gunneridae</taxon>
        <taxon>Pentapetalae</taxon>
        <taxon>rosids</taxon>
        <taxon>malvids</taxon>
        <taxon>Brassicales</taxon>
        <taxon>Brassicaceae</taxon>
        <taxon>Brassiceae</taxon>
        <taxon>Brassica</taxon>
    </lineage>
</organism>
<dbReference type="EMBL" id="QGKW02001940">
    <property type="protein sequence ID" value="KAF2559138.1"/>
    <property type="molecule type" value="Genomic_DNA"/>
</dbReference>
<comment type="caution">
    <text evidence="2">The sequence shown here is derived from an EMBL/GenBank/DDBJ whole genome shotgun (WGS) entry which is preliminary data.</text>
</comment>
<gene>
    <name evidence="2" type="ORF">F2Q68_00016754</name>
</gene>
<feature type="region of interest" description="Disordered" evidence="1">
    <location>
        <begin position="143"/>
        <end position="187"/>
    </location>
</feature>
<accession>A0A8S9HWH3</accession>
<dbReference type="AlphaFoldDB" id="A0A8S9HWH3"/>
<dbReference type="Proteomes" id="UP000712281">
    <property type="component" value="Unassembled WGS sequence"/>
</dbReference>
<evidence type="ECO:0000256" key="1">
    <source>
        <dbReference type="SAM" id="MobiDB-lite"/>
    </source>
</evidence>
<protein>
    <submittedName>
        <fullName evidence="2">Uncharacterized protein</fullName>
    </submittedName>
</protein>
<name>A0A8S9HWH3_BRACR</name>
<evidence type="ECO:0000313" key="3">
    <source>
        <dbReference type="Proteomes" id="UP000712281"/>
    </source>
</evidence>
<evidence type="ECO:0000313" key="2">
    <source>
        <dbReference type="EMBL" id="KAF2559138.1"/>
    </source>
</evidence>
<sequence>MLAVALPKESREATMCKGFGSTLTGPALKWYINLPSRSIPPSRFPAISSWNNFPAAGIWRKPLMASTKSSSTGRNTCKATITRFSQERVVIQKCSIPTAIFAFKRGLLPDGDLYKELTKYQCKTMEDVLSRAWAQVKWEEDVASHANSQQKQDPKTIKDRAEPDEKPSQRPARDFGNRNRGRYQNRPIEKAEGMAVSTWPYISHLSLSRPELINVLRQMGQQVKWPQKMKAPDSFWNPGFWCDFQQHKPSYGLWAFGQEIASGLRGRFSYGLCEKALKSRRECMGSRRIDVLGKLGRYVATEPGSSSVATDRAWFVRDPTVILEFVRGQFRYMSVAMRQSLTRCQAEKKDFEKGTFGGSSSEDAHDEILIPKVEFVPHSVNPAENAASWTARYGLITPPTEKSFPVMGHHSVERGARSRSTSDFLQIVRSFYRIPDTVEFRIPQCGESTDNPPEGYFSCYESFLVLCRLWFPILKVIVRALDRFEVSMSQLNPTSLMHLIGVVILSYEHGLSLSTDHLEELFSL</sequence>